<feature type="region of interest" description="Disordered" evidence="3">
    <location>
        <begin position="23"/>
        <end position="47"/>
    </location>
</feature>
<dbReference type="GO" id="GO:0003723">
    <property type="term" value="F:RNA binding"/>
    <property type="evidence" value="ECO:0007669"/>
    <property type="project" value="InterPro"/>
</dbReference>
<evidence type="ECO:0000313" key="4">
    <source>
        <dbReference type="EMBL" id="KAJ4978751.1"/>
    </source>
</evidence>
<dbReference type="FunFam" id="1.25.40.10:FF:000285">
    <property type="entry name" value="Pentatricopeptide repeat-containing protein, chloroplastic"/>
    <property type="match status" value="1"/>
</dbReference>
<dbReference type="AlphaFoldDB" id="A0A9Q0KYI8"/>
<dbReference type="EMBL" id="JAMYWD010000002">
    <property type="protein sequence ID" value="KAJ4978751.1"/>
    <property type="molecule type" value="Genomic_DNA"/>
</dbReference>
<comment type="caution">
    <text evidence="4">The sequence shown here is derived from an EMBL/GenBank/DDBJ whole genome shotgun (WGS) entry which is preliminary data.</text>
</comment>
<organism evidence="4 5">
    <name type="scientific">Protea cynaroides</name>
    <dbReference type="NCBI Taxonomy" id="273540"/>
    <lineage>
        <taxon>Eukaryota</taxon>
        <taxon>Viridiplantae</taxon>
        <taxon>Streptophyta</taxon>
        <taxon>Embryophyta</taxon>
        <taxon>Tracheophyta</taxon>
        <taxon>Spermatophyta</taxon>
        <taxon>Magnoliopsida</taxon>
        <taxon>Proteales</taxon>
        <taxon>Proteaceae</taxon>
        <taxon>Protea</taxon>
    </lineage>
</organism>
<dbReference type="Pfam" id="PF01535">
    <property type="entry name" value="PPR"/>
    <property type="match status" value="4"/>
</dbReference>
<dbReference type="OrthoDB" id="1893323at2759"/>
<dbReference type="PROSITE" id="PS51375">
    <property type="entry name" value="PPR"/>
    <property type="match status" value="2"/>
</dbReference>
<dbReference type="InterPro" id="IPR011990">
    <property type="entry name" value="TPR-like_helical_dom_sf"/>
</dbReference>
<dbReference type="Gene3D" id="1.25.40.10">
    <property type="entry name" value="Tetratricopeptide repeat domain"/>
    <property type="match status" value="3"/>
</dbReference>
<reference evidence="4" key="1">
    <citation type="journal article" date="2023" name="Plant J.">
        <title>The genome of the king protea, Protea cynaroides.</title>
        <authorList>
            <person name="Chang J."/>
            <person name="Duong T.A."/>
            <person name="Schoeman C."/>
            <person name="Ma X."/>
            <person name="Roodt D."/>
            <person name="Barker N."/>
            <person name="Li Z."/>
            <person name="Van de Peer Y."/>
            <person name="Mizrachi E."/>
        </authorList>
    </citation>
    <scope>NUCLEOTIDE SEQUENCE</scope>
    <source>
        <tissue evidence="4">Young leaves</tissue>
    </source>
</reference>
<evidence type="ECO:0000313" key="5">
    <source>
        <dbReference type="Proteomes" id="UP001141806"/>
    </source>
</evidence>
<protein>
    <recommendedName>
        <fullName evidence="6">Pentatricopeptide repeat-containing protein</fullName>
    </recommendedName>
</protein>
<dbReference type="GO" id="GO:0009451">
    <property type="term" value="P:RNA modification"/>
    <property type="evidence" value="ECO:0007669"/>
    <property type="project" value="InterPro"/>
</dbReference>
<evidence type="ECO:0000256" key="3">
    <source>
        <dbReference type="SAM" id="MobiDB-lite"/>
    </source>
</evidence>
<keyword evidence="5" id="KW-1185">Reference proteome</keyword>
<accession>A0A9Q0KYI8</accession>
<dbReference type="Pfam" id="PF13041">
    <property type="entry name" value="PPR_2"/>
    <property type="match status" value="1"/>
</dbReference>
<keyword evidence="1" id="KW-0677">Repeat</keyword>
<name>A0A9Q0KYI8_9MAGN</name>
<dbReference type="Proteomes" id="UP001141806">
    <property type="component" value="Unassembled WGS sequence"/>
</dbReference>
<sequence>MFKWLVPCPTALTPHLMALASPGSTPWRQSQASTQAVTPTESTLRRPNLRIPDPSKIKGRKNITTTTTTITPSTTTDVLCLMDSLKLPVPEDIYAYLLKECTDSREPIRGSEVHAHINRSGLKFGLPLANRLLLMYAACGRLNAARKVFNEMPIRSSISWVTMIAGYVHNDEPRKALKLFVKMPQSTSLDSTGLVVVSVLKACFQTGDFGLGKQVHGLVLKPGFAKDLFLGSSLVDFYTKFGCLEGARFVFEQVCRRNTVLWTAMIAGYCREGRFDEVAELFKEMGREGVKKNHFTMSSALRACGRIEDDGLLGRQVHANAIKLGIEMDLYVQSSLIDMYGRCGLLHDARRAFEMVGNQRNEVCWNAMLTGYLQKGFYGEGIKLMYEMKAAGLQPQDSWLKKVRLGCGDG</sequence>
<feature type="repeat" description="PPR" evidence="2">
    <location>
        <begin position="258"/>
        <end position="292"/>
    </location>
</feature>
<proteinExistence type="predicted"/>
<feature type="repeat" description="PPR" evidence="2">
    <location>
        <begin position="361"/>
        <end position="395"/>
    </location>
</feature>
<evidence type="ECO:0008006" key="6">
    <source>
        <dbReference type="Google" id="ProtNLM"/>
    </source>
</evidence>
<dbReference type="FunFam" id="1.25.40.10:FF:000073">
    <property type="entry name" value="Pentatricopeptide repeat-containing protein chloroplastic"/>
    <property type="match status" value="1"/>
</dbReference>
<dbReference type="NCBIfam" id="TIGR00756">
    <property type="entry name" value="PPR"/>
    <property type="match status" value="3"/>
</dbReference>
<feature type="compositionally biased region" description="Polar residues" evidence="3">
    <location>
        <begin position="23"/>
        <end position="42"/>
    </location>
</feature>
<dbReference type="InterPro" id="IPR002885">
    <property type="entry name" value="PPR_rpt"/>
</dbReference>
<dbReference type="PANTHER" id="PTHR24015:SF739">
    <property type="entry name" value="OS03G0644200 PROTEIN"/>
    <property type="match status" value="1"/>
</dbReference>
<dbReference type="PANTHER" id="PTHR24015">
    <property type="entry name" value="OS07G0578800 PROTEIN-RELATED"/>
    <property type="match status" value="1"/>
</dbReference>
<dbReference type="InterPro" id="IPR046960">
    <property type="entry name" value="PPR_At4g14850-like_plant"/>
</dbReference>
<evidence type="ECO:0000256" key="2">
    <source>
        <dbReference type="PROSITE-ProRule" id="PRU00708"/>
    </source>
</evidence>
<evidence type="ECO:0000256" key="1">
    <source>
        <dbReference type="ARBA" id="ARBA00022737"/>
    </source>
</evidence>
<gene>
    <name evidence="4" type="ORF">NE237_009531</name>
</gene>